<sequence>MQNGEKITYKEVINKTQAPNIGAIQTYLRLYDDDYRDVDLESSGIRKAELKLKESRYEDEKQVW</sequence>
<organism evidence="1 2">
    <name type="scientific">Cellulomonas carbonis T26</name>
    <dbReference type="NCBI Taxonomy" id="947969"/>
    <lineage>
        <taxon>Bacteria</taxon>
        <taxon>Bacillati</taxon>
        <taxon>Actinomycetota</taxon>
        <taxon>Actinomycetes</taxon>
        <taxon>Micrococcales</taxon>
        <taxon>Cellulomonadaceae</taxon>
        <taxon>Cellulomonas</taxon>
    </lineage>
</organism>
<reference evidence="1 2" key="1">
    <citation type="submission" date="2013-08" db="EMBL/GenBank/DDBJ databases">
        <title>Genome sequencing of Cellulomonas carbonis T26.</title>
        <authorList>
            <person name="Chen F."/>
            <person name="Li Y."/>
            <person name="Wang G."/>
        </authorList>
    </citation>
    <scope>NUCLEOTIDE SEQUENCE [LARGE SCALE GENOMIC DNA]</scope>
    <source>
        <strain evidence="1 2">T26</strain>
    </source>
</reference>
<dbReference type="AlphaFoldDB" id="A0A0A0BN08"/>
<accession>A0A0A0BN08</accession>
<reference evidence="1 2" key="2">
    <citation type="journal article" date="2015" name="Stand. Genomic Sci.">
        <title>Draft genome sequence of Cellulomonas carbonis T26(T) and comparative analysis of six Cellulomonas genomes.</title>
        <authorList>
            <person name="Zhuang W."/>
            <person name="Zhang S."/>
            <person name="Xia X."/>
            <person name="Wang G."/>
        </authorList>
    </citation>
    <scope>NUCLEOTIDE SEQUENCE [LARGE SCALE GENOMIC DNA]</scope>
    <source>
        <strain evidence="1 2">T26</strain>
    </source>
</reference>
<comment type="caution">
    <text evidence="1">The sequence shown here is derived from an EMBL/GenBank/DDBJ whole genome shotgun (WGS) entry which is preliminary data.</text>
</comment>
<proteinExistence type="predicted"/>
<dbReference type="EMBL" id="AXCY01000234">
    <property type="protein sequence ID" value="KGM08459.1"/>
    <property type="molecule type" value="Genomic_DNA"/>
</dbReference>
<evidence type="ECO:0000313" key="1">
    <source>
        <dbReference type="EMBL" id="KGM08459.1"/>
    </source>
</evidence>
<keyword evidence="2" id="KW-1185">Reference proteome</keyword>
<dbReference type="Proteomes" id="UP000029839">
    <property type="component" value="Unassembled WGS sequence"/>
</dbReference>
<evidence type="ECO:0000313" key="2">
    <source>
        <dbReference type="Proteomes" id="UP000029839"/>
    </source>
</evidence>
<protein>
    <submittedName>
        <fullName evidence="1">Uncharacterized protein</fullName>
    </submittedName>
</protein>
<name>A0A0A0BN08_9CELL</name>
<gene>
    <name evidence="1" type="ORF">N868_08975</name>
</gene>